<name>A0A8T2SIA9_CERRI</name>
<protein>
    <submittedName>
        <fullName evidence="2">Uncharacterized protein</fullName>
    </submittedName>
</protein>
<sequence>MIRDLSIHSVEDAVQLLTAASSILHDDCIHACLLYLSCVHWESRHSALIKAVQVPHPKDATSSQPPQADACPRHPRDDIAVRLGRSKWSLQISDCQSVFHQPTFNDVLLLCEKGSIATKSQRSQARIRHNLAISACCARLLASSTMEASSYGLRYQSIASLKSLILKICDAVAVKEGYHSPILVTPRRRGGAHIDYKGEFQIFSSSKRIVEMCQVRGTTDRWYSKAMKTLEAGLKILRAFMSGEVLLCGRDRLLLAMLWLLVATRVLQPSTFWRDYLRRSKKTLDESICAIVVSLHVKDQREVFRFWKALCPLAISASPPVFGGVQISGHARHAGTAVYSSEGGVFSIDLTSAFVAWCRRNAD</sequence>
<organism evidence="2 3">
    <name type="scientific">Ceratopteris richardii</name>
    <name type="common">Triangle waterfern</name>
    <dbReference type="NCBI Taxonomy" id="49495"/>
    <lineage>
        <taxon>Eukaryota</taxon>
        <taxon>Viridiplantae</taxon>
        <taxon>Streptophyta</taxon>
        <taxon>Embryophyta</taxon>
        <taxon>Tracheophyta</taxon>
        <taxon>Polypodiopsida</taxon>
        <taxon>Polypodiidae</taxon>
        <taxon>Polypodiales</taxon>
        <taxon>Pteridineae</taxon>
        <taxon>Pteridaceae</taxon>
        <taxon>Parkerioideae</taxon>
        <taxon>Ceratopteris</taxon>
    </lineage>
</organism>
<reference evidence="2" key="1">
    <citation type="submission" date="2021-08" db="EMBL/GenBank/DDBJ databases">
        <title>WGS assembly of Ceratopteris richardii.</title>
        <authorList>
            <person name="Marchant D.B."/>
            <person name="Chen G."/>
            <person name="Jenkins J."/>
            <person name="Shu S."/>
            <person name="Leebens-Mack J."/>
            <person name="Grimwood J."/>
            <person name="Schmutz J."/>
            <person name="Soltis P."/>
            <person name="Soltis D."/>
            <person name="Chen Z.-H."/>
        </authorList>
    </citation>
    <scope>NUCLEOTIDE SEQUENCE</scope>
    <source>
        <strain evidence="2">Whitten #5841</strain>
        <tissue evidence="2">Leaf</tissue>
    </source>
</reference>
<comment type="caution">
    <text evidence="2">The sequence shown here is derived from an EMBL/GenBank/DDBJ whole genome shotgun (WGS) entry which is preliminary data.</text>
</comment>
<dbReference type="Proteomes" id="UP000825935">
    <property type="component" value="Chromosome 20"/>
</dbReference>
<proteinExistence type="predicted"/>
<dbReference type="EMBL" id="CM035425">
    <property type="protein sequence ID" value="KAH7331765.1"/>
    <property type="molecule type" value="Genomic_DNA"/>
</dbReference>
<evidence type="ECO:0000313" key="2">
    <source>
        <dbReference type="EMBL" id="KAH7331765.1"/>
    </source>
</evidence>
<evidence type="ECO:0000256" key="1">
    <source>
        <dbReference type="SAM" id="MobiDB-lite"/>
    </source>
</evidence>
<keyword evidence="3" id="KW-1185">Reference proteome</keyword>
<gene>
    <name evidence="2" type="ORF">KP509_20G049500</name>
</gene>
<dbReference type="AlphaFoldDB" id="A0A8T2SIA9"/>
<feature type="region of interest" description="Disordered" evidence="1">
    <location>
        <begin position="55"/>
        <end position="74"/>
    </location>
</feature>
<accession>A0A8T2SIA9</accession>
<evidence type="ECO:0000313" key="3">
    <source>
        <dbReference type="Proteomes" id="UP000825935"/>
    </source>
</evidence>